<evidence type="ECO:0000256" key="1">
    <source>
        <dbReference type="SAM" id="MobiDB-lite"/>
    </source>
</evidence>
<feature type="compositionally biased region" description="Polar residues" evidence="1">
    <location>
        <begin position="573"/>
        <end position="584"/>
    </location>
</feature>
<dbReference type="InterPro" id="IPR024867">
    <property type="entry name" value="NFRKB"/>
</dbReference>
<proteinExistence type="predicted"/>
<dbReference type="PANTHER" id="PTHR13052:SF2">
    <property type="entry name" value="NUCLEAR FACTOR KAPPA-B-BINDING PROTEIN"/>
    <property type="match status" value="1"/>
</dbReference>
<accession>A0A5C7HEB6</accession>
<evidence type="ECO:0000313" key="2">
    <source>
        <dbReference type="EMBL" id="TXG54955.1"/>
    </source>
</evidence>
<keyword evidence="3" id="KW-1185">Reference proteome</keyword>
<protein>
    <recommendedName>
        <fullName evidence="4">Nuclear factor related to kappa-B-binding protein</fullName>
    </recommendedName>
</protein>
<feature type="compositionally biased region" description="Acidic residues" evidence="1">
    <location>
        <begin position="471"/>
        <end position="495"/>
    </location>
</feature>
<dbReference type="AlphaFoldDB" id="A0A5C7HEB6"/>
<name>A0A5C7HEB6_9ROSI</name>
<gene>
    <name evidence="2" type="ORF">EZV62_020211</name>
</gene>
<evidence type="ECO:0008006" key="4">
    <source>
        <dbReference type="Google" id="ProtNLM"/>
    </source>
</evidence>
<feature type="region of interest" description="Disordered" evidence="1">
    <location>
        <begin position="251"/>
        <end position="272"/>
    </location>
</feature>
<reference evidence="3" key="1">
    <citation type="journal article" date="2019" name="Gigascience">
        <title>De novo genome assembly of the endangered Acer yangbiense, a plant species with extremely small populations endemic to Yunnan Province, China.</title>
        <authorList>
            <person name="Yang J."/>
            <person name="Wariss H.M."/>
            <person name="Tao L."/>
            <person name="Zhang R."/>
            <person name="Yun Q."/>
            <person name="Hollingsworth P."/>
            <person name="Dao Z."/>
            <person name="Luo G."/>
            <person name="Guo H."/>
            <person name="Ma Y."/>
            <person name="Sun W."/>
        </authorList>
    </citation>
    <scope>NUCLEOTIDE SEQUENCE [LARGE SCALE GENOMIC DNA]</scope>
    <source>
        <strain evidence="3">cv. Malutang</strain>
    </source>
</reference>
<sequence>MVADQRRRRLNGSSVVGCSSLDQYRMKKRKLESPQNGLSSNSHISLVWDGNQKKVVAKKEQIGISRRNLRPFLDSVSNSRSILADVFSIPRETFELEDLTEVLSYEVWQNQLSEDERTFLMQFLPSGQNAEQAVQSLVAGNNFHFGNPFLKWQVFNYLYSHCCTQTEIMYKAQYADRSTQTLIRKTHTAISNLHPDAVHSQERSLKAAKKAYYLELQNYHNGIIDYLQKLKEKCEICKDPEKEILQKIWRSRRDADKRSSSNANESGLRDFEQDVTATSESCSWDADEKACSSDNQNSSVMRDGKLKKRMKDKGFMKDKSRSPLIASDDVLNVGTKPKKGDMLNKRNIHPNDGAKYMSYFKISKKQHELVKSMKHSGKSIQSRSLNSVLGNLDTLHVQPYEVFVEEERKKLHDHWLQLANVDLPTFYANWKERKSQLLELTKSLGQEMKSKVKSSMEWCLNYLDGSYYGFQDEEKENPGVQDEEEENPGVQDEEKENVGVQNEETENLGVQDEGKENSDSASQDENDNAATNHESNVTDEDESLPASQNQSPQQITSNDSHESDLSDMEPENNHVTAKSDVSSDVSEHLGKINTANDTVCQEVPLSSSRNVWPAVSRPYSYYDSTANHEFSTSDLPLAHPQVNQNQQTHLIDLESDMHEEDMRRDLLHRQTHQGRPDLLHRQPDEGSLSYQNQGRNELLQSLFKGQGISAYHHEQKPTGLNFHAPNNVLMTDGGQFSGHFQEQLGTSLPLVQGQKRLNEVFINQNISENIYTDRGRYLIPRHTNLQPANMQLANMQNWAPPLQSHLNGGNLSSQNWFSGEQQVRGGWTGPNGVNIPSQNIGNGSNADQSLFNVLSNCNQLRSANPYDSIGPTEQQFISPRNYGLVAGGAPGINPALPHTGHPLDYFGGRDAPAASLIPDDISWMNLPHQNPSLHDPMGKPYLRSWNQ</sequence>
<feature type="compositionally biased region" description="Polar residues" evidence="1">
    <location>
        <begin position="545"/>
        <end position="558"/>
    </location>
</feature>
<dbReference type="EMBL" id="VAHF01000009">
    <property type="protein sequence ID" value="TXG54955.1"/>
    <property type="molecule type" value="Genomic_DNA"/>
</dbReference>
<feature type="region of interest" description="Disordered" evidence="1">
    <location>
        <begin position="470"/>
        <end position="585"/>
    </location>
</feature>
<organism evidence="2 3">
    <name type="scientific">Acer yangbiense</name>
    <dbReference type="NCBI Taxonomy" id="1000413"/>
    <lineage>
        <taxon>Eukaryota</taxon>
        <taxon>Viridiplantae</taxon>
        <taxon>Streptophyta</taxon>
        <taxon>Embryophyta</taxon>
        <taxon>Tracheophyta</taxon>
        <taxon>Spermatophyta</taxon>
        <taxon>Magnoliopsida</taxon>
        <taxon>eudicotyledons</taxon>
        <taxon>Gunneridae</taxon>
        <taxon>Pentapetalae</taxon>
        <taxon>rosids</taxon>
        <taxon>malvids</taxon>
        <taxon>Sapindales</taxon>
        <taxon>Sapindaceae</taxon>
        <taxon>Hippocastanoideae</taxon>
        <taxon>Acereae</taxon>
        <taxon>Acer</taxon>
    </lineage>
</organism>
<dbReference type="OrthoDB" id="70874at2759"/>
<dbReference type="CDD" id="cd21865">
    <property type="entry name" value="DEUBAD_NFRKB"/>
    <property type="match status" value="1"/>
</dbReference>
<dbReference type="Proteomes" id="UP000323000">
    <property type="component" value="Chromosome 9"/>
</dbReference>
<comment type="caution">
    <text evidence="2">The sequence shown here is derived from an EMBL/GenBank/DDBJ whole genome shotgun (WGS) entry which is preliminary data.</text>
</comment>
<dbReference type="PANTHER" id="PTHR13052">
    <property type="entry name" value="NFRKB-RELATED"/>
    <property type="match status" value="1"/>
</dbReference>
<evidence type="ECO:0000313" key="3">
    <source>
        <dbReference type="Proteomes" id="UP000323000"/>
    </source>
</evidence>
<dbReference type="GO" id="GO:0031011">
    <property type="term" value="C:Ino80 complex"/>
    <property type="evidence" value="ECO:0007669"/>
    <property type="project" value="InterPro"/>
</dbReference>